<dbReference type="AlphaFoldDB" id="A0A2G8K2E1"/>
<dbReference type="InterPro" id="IPR020837">
    <property type="entry name" value="Fibrinogen_CS"/>
</dbReference>
<protein>
    <recommendedName>
        <fullName evidence="6">Fibrinogen C-terminal domain-containing protein</fullName>
    </recommendedName>
</protein>
<dbReference type="Gene3D" id="3.90.215.10">
    <property type="entry name" value="Gamma Fibrinogen, chain A, domain 1"/>
    <property type="match status" value="2"/>
</dbReference>
<sequence length="413" mass="47857">MKIITLEQGVHFQILFWITGSLLLQLTSAQPENNHETTKQTTDSSIFFYQQPGFPRDCKEVRDQCDLSNSSGIYLIKPDTCVEPFEVYCDSSHDAGGWTVIHRRFENGSVEFNRNWESYKNGFGFFSHEFYLGNEKISLLTNQNKYELIFEITTSNGSTFQQSYENFRIGDEFSNYKLVSLERNSGTLFQFSHFVDCQDAYTSGFIDNGIYKIKPNDWPGSAFNVYCNMTDGGGWIVVQRRVDGSVDFYLDWDNYKQGFGNLNSEFWIGNEKLHFLTNAKRQEIRIDLVNRNGAPYFAKFDHFRINNETDNYRLSVVGTYSGTADSRSNPDGYALRYHLARPFSTYDRDNDPWSGNCAINRHGAWWYNECAASNFNGEYFGPRDSYRSIEWETLPGSIYNIQFTEMKIRPFAG</sequence>
<evidence type="ECO:0000256" key="4">
    <source>
        <dbReference type="ARBA" id="ARBA00023180"/>
    </source>
</evidence>
<comment type="caution">
    <text evidence="7">The sequence shown here is derived from an EMBL/GenBank/DDBJ whole genome shotgun (WGS) entry which is preliminary data.</text>
</comment>
<comment type="subcellular location">
    <subcellularLocation>
        <location evidence="1">Secreted</location>
    </subcellularLocation>
</comment>
<evidence type="ECO:0000256" key="2">
    <source>
        <dbReference type="ARBA" id="ARBA00022525"/>
    </source>
</evidence>
<feature type="domain" description="Fibrinogen C-terminal" evidence="6">
    <location>
        <begin position="49"/>
        <end position="187"/>
    </location>
</feature>
<dbReference type="FunFam" id="3.90.215.10:FF:000001">
    <property type="entry name" value="Tenascin isoform 1"/>
    <property type="match status" value="1"/>
</dbReference>
<keyword evidence="8" id="KW-1185">Reference proteome</keyword>
<keyword evidence="3" id="KW-1015">Disulfide bond</keyword>
<gene>
    <name evidence="7" type="ORF">BSL78_20974</name>
</gene>
<keyword evidence="2" id="KW-0964">Secreted</keyword>
<dbReference type="NCBIfam" id="NF040941">
    <property type="entry name" value="GGGWT_bact"/>
    <property type="match status" value="1"/>
</dbReference>
<dbReference type="SMART" id="SM00186">
    <property type="entry name" value="FBG"/>
    <property type="match status" value="2"/>
</dbReference>
<name>A0A2G8K2E1_STIJA</name>
<keyword evidence="4" id="KW-0325">Glycoprotein</keyword>
<feature type="domain" description="Fibrinogen C-terminal" evidence="6">
    <location>
        <begin position="188"/>
        <end position="412"/>
    </location>
</feature>
<reference evidence="7 8" key="1">
    <citation type="journal article" date="2017" name="PLoS Biol.">
        <title>The sea cucumber genome provides insights into morphological evolution and visceral regeneration.</title>
        <authorList>
            <person name="Zhang X."/>
            <person name="Sun L."/>
            <person name="Yuan J."/>
            <person name="Sun Y."/>
            <person name="Gao Y."/>
            <person name="Zhang L."/>
            <person name="Li S."/>
            <person name="Dai H."/>
            <person name="Hamel J.F."/>
            <person name="Liu C."/>
            <person name="Yu Y."/>
            <person name="Liu S."/>
            <person name="Lin W."/>
            <person name="Guo K."/>
            <person name="Jin S."/>
            <person name="Xu P."/>
            <person name="Storey K.B."/>
            <person name="Huan P."/>
            <person name="Zhang T."/>
            <person name="Zhou Y."/>
            <person name="Zhang J."/>
            <person name="Lin C."/>
            <person name="Li X."/>
            <person name="Xing L."/>
            <person name="Huo D."/>
            <person name="Sun M."/>
            <person name="Wang L."/>
            <person name="Mercier A."/>
            <person name="Li F."/>
            <person name="Yang H."/>
            <person name="Xiang J."/>
        </authorList>
    </citation>
    <scope>NUCLEOTIDE SEQUENCE [LARGE SCALE GENOMIC DNA]</scope>
    <source>
        <strain evidence="7">Shaxun</strain>
        <tissue evidence="7">Muscle</tissue>
    </source>
</reference>
<dbReference type="SUPFAM" id="SSF56496">
    <property type="entry name" value="Fibrinogen C-terminal domain-like"/>
    <property type="match status" value="2"/>
</dbReference>
<dbReference type="EMBL" id="MRZV01000955">
    <property type="protein sequence ID" value="PIK42176.1"/>
    <property type="molecule type" value="Genomic_DNA"/>
</dbReference>
<dbReference type="STRING" id="307972.A0A2G8K2E1"/>
<dbReference type="Pfam" id="PF00147">
    <property type="entry name" value="Fibrinogen_C"/>
    <property type="match status" value="2"/>
</dbReference>
<dbReference type="OrthoDB" id="6145874at2759"/>
<dbReference type="Proteomes" id="UP000230750">
    <property type="component" value="Unassembled WGS sequence"/>
</dbReference>
<dbReference type="InterPro" id="IPR036056">
    <property type="entry name" value="Fibrinogen-like_C"/>
</dbReference>
<dbReference type="PANTHER" id="PTHR47221">
    <property type="entry name" value="FIBRINOGEN ALPHA CHAIN"/>
    <property type="match status" value="1"/>
</dbReference>
<organism evidence="7 8">
    <name type="scientific">Stichopus japonicus</name>
    <name type="common">Sea cucumber</name>
    <dbReference type="NCBI Taxonomy" id="307972"/>
    <lineage>
        <taxon>Eukaryota</taxon>
        <taxon>Metazoa</taxon>
        <taxon>Echinodermata</taxon>
        <taxon>Eleutherozoa</taxon>
        <taxon>Echinozoa</taxon>
        <taxon>Holothuroidea</taxon>
        <taxon>Aspidochirotacea</taxon>
        <taxon>Aspidochirotida</taxon>
        <taxon>Stichopodidae</taxon>
        <taxon>Apostichopus</taxon>
    </lineage>
</organism>
<feature type="chain" id="PRO_5013956794" description="Fibrinogen C-terminal domain-containing protein" evidence="5">
    <location>
        <begin position="30"/>
        <end position="413"/>
    </location>
</feature>
<dbReference type="PROSITE" id="PS51406">
    <property type="entry name" value="FIBRINOGEN_C_2"/>
    <property type="match status" value="2"/>
</dbReference>
<evidence type="ECO:0000256" key="3">
    <source>
        <dbReference type="ARBA" id="ARBA00023157"/>
    </source>
</evidence>
<dbReference type="InterPro" id="IPR002181">
    <property type="entry name" value="Fibrinogen_a/b/g_C_dom"/>
</dbReference>
<dbReference type="PANTHER" id="PTHR47221:SF5">
    <property type="entry name" value="FIBRINOGEN C-TERMINAL DOMAIN-CONTAINING PROTEIN"/>
    <property type="match status" value="1"/>
</dbReference>
<dbReference type="GO" id="GO:0005201">
    <property type="term" value="F:extracellular matrix structural constituent"/>
    <property type="evidence" value="ECO:0007669"/>
    <property type="project" value="TreeGrafter"/>
</dbReference>
<evidence type="ECO:0000256" key="5">
    <source>
        <dbReference type="SAM" id="SignalP"/>
    </source>
</evidence>
<accession>A0A2G8K2E1</accession>
<evidence type="ECO:0000313" key="7">
    <source>
        <dbReference type="EMBL" id="PIK42176.1"/>
    </source>
</evidence>
<evidence type="ECO:0000313" key="8">
    <source>
        <dbReference type="Proteomes" id="UP000230750"/>
    </source>
</evidence>
<dbReference type="GO" id="GO:0034116">
    <property type="term" value="P:positive regulation of heterotypic cell-cell adhesion"/>
    <property type="evidence" value="ECO:0007669"/>
    <property type="project" value="TreeGrafter"/>
</dbReference>
<dbReference type="InterPro" id="IPR014716">
    <property type="entry name" value="Fibrinogen_a/b/g_C_1"/>
</dbReference>
<keyword evidence="5" id="KW-0732">Signal</keyword>
<proteinExistence type="predicted"/>
<evidence type="ECO:0000256" key="1">
    <source>
        <dbReference type="ARBA" id="ARBA00004613"/>
    </source>
</evidence>
<feature type="signal peptide" evidence="5">
    <location>
        <begin position="1"/>
        <end position="29"/>
    </location>
</feature>
<dbReference type="InterPro" id="IPR037579">
    <property type="entry name" value="FIB_ANG-like"/>
</dbReference>
<dbReference type="GO" id="GO:0005577">
    <property type="term" value="C:fibrinogen complex"/>
    <property type="evidence" value="ECO:0007669"/>
    <property type="project" value="TreeGrafter"/>
</dbReference>
<dbReference type="PROSITE" id="PS00514">
    <property type="entry name" value="FIBRINOGEN_C_1"/>
    <property type="match status" value="1"/>
</dbReference>
<dbReference type="GO" id="GO:0030674">
    <property type="term" value="F:protein-macromolecule adaptor activity"/>
    <property type="evidence" value="ECO:0007669"/>
    <property type="project" value="TreeGrafter"/>
</dbReference>
<evidence type="ECO:0000259" key="6">
    <source>
        <dbReference type="PROSITE" id="PS51406"/>
    </source>
</evidence>
<dbReference type="CDD" id="cd00087">
    <property type="entry name" value="FReD"/>
    <property type="match status" value="1"/>
</dbReference>